<accession>K1TLL4</accession>
<protein>
    <recommendedName>
        <fullName evidence="3">DUF2752 domain-containing protein</fullName>
    </recommendedName>
</protein>
<name>K1TLL4_9ZZZZ</name>
<reference evidence="2" key="1">
    <citation type="journal article" date="2013" name="Environ. Microbiol.">
        <title>Microbiota from the distal guts of lean and obese adolescents exhibit partial functional redundancy besides clear differences in community structure.</title>
        <authorList>
            <person name="Ferrer M."/>
            <person name="Ruiz A."/>
            <person name="Lanza F."/>
            <person name="Haange S.B."/>
            <person name="Oberbach A."/>
            <person name="Till H."/>
            <person name="Bargiela R."/>
            <person name="Campoy C."/>
            <person name="Segura M.T."/>
            <person name="Richter M."/>
            <person name="von Bergen M."/>
            <person name="Seifert J."/>
            <person name="Suarez A."/>
        </authorList>
    </citation>
    <scope>NUCLEOTIDE SEQUENCE</scope>
</reference>
<sequence length="133" mass="14578">MTHRSLWIGIPVALLALAALYYAVDPSHSGWLPQCPFHMLTGWDCPACGGQRALHSLLHGRVGEALHFNPFLVVSVPYFLAVAWTSLDGGRLAARCRPVVQHRLVAYGYCLLFLLWWVVRNLPGGLSVSGGNT</sequence>
<dbReference type="EMBL" id="AJWZ01006291">
    <property type="protein sequence ID" value="EKC60201.1"/>
    <property type="molecule type" value="Genomic_DNA"/>
</dbReference>
<evidence type="ECO:0008006" key="3">
    <source>
        <dbReference type="Google" id="ProtNLM"/>
    </source>
</evidence>
<keyword evidence="1" id="KW-0472">Membrane</keyword>
<feature type="transmembrane region" description="Helical" evidence="1">
    <location>
        <begin position="7"/>
        <end position="24"/>
    </location>
</feature>
<organism evidence="2">
    <name type="scientific">human gut metagenome</name>
    <dbReference type="NCBI Taxonomy" id="408170"/>
    <lineage>
        <taxon>unclassified sequences</taxon>
        <taxon>metagenomes</taxon>
        <taxon>organismal metagenomes</taxon>
    </lineage>
</organism>
<comment type="caution">
    <text evidence="2">The sequence shown here is derived from an EMBL/GenBank/DDBJ whole genome shotgun (WGS) entry which is preliminary data.</text>
</comment>
<dbReference type="InterPro" id="IPR021215">
    <property type="entry name" value="DUF2752"/>
</dbReference>
<dbReference type="Pfam" id="PF10825">
    <property type="entry name" value="DUF2752"/>
    <property type="match status" value="1"/>
</dbReference>
<evidence type="ECO:0000313" key="2">
    <source>
        <dbReference type="EMBL" id="EKC60201.1"/>
    </source>
</evidence>
<feature type="transmembrane region" description="Helical" evidence="1">
    <location>
        <begin position="68"/>
        <end position="87"/>
    </location>
</feature>
<keyword evidence="1" id="KW-0812">Transmembrane</keyword>
<proteinExistence type="predicted"/>
<keyword evidence="1" id="KW-1133">Transmembrane helix</keyword>
<evidence type="ECO:0000256" key="1">
    <source>
        <dbReference type="SAM" id="Phobius"/>
    </source>
</evidence>
<feature type="transmembrane region" description="Helical" evidence="1">
    <location>
        <begin position="99"/>
        <end position="119"/>
    </location>
</feature>
<dbReference type="AlphaFoldDB" id="K1TLL4"/>
<gene>
    <name evidence="2" type="ORF">OBE_09093</name>
</gene>